<evidence type="ECO:0000256" key="2">
    <source>
        <dbReference type="ARBA" id="ARBA00004922"/>
    </source>
</evidence>
<dbReference type="GO" id="GO:0006488">
    <property type="term" value="P:dolichol-linked oligosaccharide biosynthetic process"/>
    <property type="evidence" value="ECO:0007669"/>
    <property type="project" value="UniProtKB-UniRule"/>
</dbReference>
<dbReference type="OrthoDB" id="4769at2759"/>
<feature type="transmembrane region" description="Helical" evidence="14">
    <location>
        <begin position="25"/>
        <end position="46"/>
    </location>
</feature>
<accession>A0A1G4K6A5</accession>
<dbReference type="AlphaFoldDB" id="A0A1G4K6A5"/>
<name>A0A1G4K6A5_9SACH</name>
<evidence type="ECO:0000256" key="9">
    <source>
        <dbReference type="ARBA" id="ARBA00022824"/>
    </source>
</evidence>
<evidence type="ECO:0000256" key="4">
    <source>
        <dbReference type="ARBA" id="ARBA00011967"/>
    </source>
</evidence>
<evidence type="ECO:0000256" key="12">
    <source>
        <dbReference type="ARBA" id="ARBA00044727"/>
    </source>
</evidence>
<evidence type="ECO:0000256" key="8">
    <source>
        <dbReference type="ARBA" id="ARBA00022692"/>
    </source>
</evidence>
<feature type="transmembrane region" description="Helical" evidence="14">
    <location>
        <begin position="320"/>
        <end position="340"/>
    </location>
</feature>
<dbReference type="STRING" id="1266660.A0A1G4K6A5"/>
<evidence type="ECO:0000256" key="11">
    <source>
        <dbReference type="ARBA" id="ARBA00023136"/>
    </source>
</evidence>
<evidence type="ECO:0000313" key="16">
    <source>
        <dbReference type="Proteomes" id="UP000190274"/>
    </source>
</evidence>
<evidence type="ECO:0000313" key="15">
    <source>
        <dbReference type="EMBL" id="SCU99368.1"/>
    </source>
</evidence>
<dbReference type="PIRSF" id="PIRSF028810">
    <property type="entry name" value="Alpha1_2_glucosyltferase_Alg10"/>
    <property type="match status" value="1"/>
</dbReference>
<evidence type="ECO:0000256" key="1">
    <source>
        <dbReference type="ARBA" id="ARBA00004477"/>
    </source>
</evidence>
<dbReference type="UniPathway" id="UPA00378"/>
<proteinExistence type="inferred from homology"/>
<keyword evidence="9" id="KW-0256">Endoplasmic reticulum</keyword>
<feature type="transmembrane region" description="Helical" evidence="14">
    <location>
        <begin position="360"/>
        <end position="379"/>
    </location>
</feature>
<evidence type="ECO:0000256" key="13">
    <source>
        <dbReference type="ARBA" id="ARBA00048064"/>
    </source>
</evidence>
<dbReference type="EMBL" id="LT598461">
    <property type="protein sequence ID" value="SCU99368.1"/>
    <property type="molecule type" value="Genomic_DNA"/>
</dbReference>
<keyword evidence="11 14" id="KW-0472">Membrane</keyword>
<reference evidence="15 16" key="1">
    <citation type="submission" date="2016-03" db="EMBL/GenBank/DDBJ databases">
        <authorList>
            <person name="Devillers H."/>
        </authorList>
    </citation>
    <scope>NUCLEOTIDE SEQUENCE [LARGE SCALE GENOMIC DNA]</scope>
    <source>
        <strain evidence="15">CBS 10888</strain>
    </source>
</reference>
<dbReference type="Proteomes" id="UP000190274">
    <property type="component" value="Chromosome H"/>
</dbReference>
<evidence type="ECO:0000256" key="6">
    <source>
        <dbReference type="ARBA" id="ARBA00022676"/>
    </source>
</evidence>
<evidence type="ECO:0000256" key="3">
    <source>
        <dbReference type="ARBA" id="ARBA00010600"/>
    </source>
</evidence>
<evidence type="ECO:0000256" key="7">
    <source>
        <dbReference type="ARBA" id="ARBA00022679"/>
    </source>
</evidence>
<dbReference type="GO" id="GO:0106073">
    <property type="term" value="F:dolichyl pyrophosphate Glc2Man9GlcNAc2 alpha-1,2-glucosyltransferase activity"/>
    <property type="evidence" value="ECO:0007669"/>
    <property type="project" value="UniProtKB-UniRule"/>
</dbReference>
<gene>
    <name evidence="15" type="ORF">LADA_0H19306G</name>
</gene>
<feature type="transmembrane region" description="Helical" evidence="14">
    <location>
        <begin position="110"/>
        <end position="132"/>
    </location>
</feature>
<keyword evidence="6 14" id="KW-0328">Glycosyltransferase</keyword>
<comment type="function">
    <text evidence="12">Dol-P-Glc:Glc(2)Man(9)GlcNAc(2)-PP-Dol alpha-1,2-glucosyltransferase that operates in the biosynthetic pathway of dolichol-linked oligosaccharides, the glycan precursors employed in protein asparagine (N)-glycosylation. The assembly of dolichol-linked oligosaccharides begins on the cytosolic side of the endoplasmic reticulum membrane and finishes in its lumen. The sequential addition of sugars to dolichol pyrophosphate produces dolichol-linked oligosaccharides containing fourteen sugars, including two GlcNAcs, nine mannoses and three glucoses. Once assembled, the oligosaccharide is transferred from the lipid to nascent proteins by oligosaccharyltransferases. In the lumen of the endoplasmic reticulum, adds the third and last glucose residue from dolichyl phosphate glucose (Dol-P-Glc) onto the lipid-linked oligosaccharide intermediate Glc(2)Man(9)GlcNAc(2)-PP-Dol to produce Glc(3)Man(9)GlcNAc(2)-PP-Dol.</text>
</comment>
<feature type="transmembrane region" description="Helical" evidence="14">
    <location>
        <begin position="243"/>
        <end position="263"/>
    </location>
</feature>
<feature type="transmembrane region" description="Helical" evidence="14">
    <location>
        <begin position="410"/>
        <end position="429"/>
    </location>
</feature>
<keyword evidence="8 14" id="KW-0812">Transmembrane</keyword>
<comment type="subcellular location">
    <subcellularLocation>
        <location evidence="1">Endoplasmic reticulum membrane</location>
        <topology evidence="1">Multi-pass membrane protein</topology>
    </subcellularLocation>
</comment>
<comment type="similarity">
    <text evidence="3 14">Belongs to the ALG10 glucosyltransferase family.</text>
</comment>
<organism evidence="15 16">
    <name type="scientific">Lachancea dasiensis</name>
    <dbReference type="NCBI Taxonomy" id="1072105"/>
    <lineage>
        <taxon>Eukaryota</taxon>
        <taxon>Fungi</taxon>
        <taxon>Dikarya</taxon>
        <taxon>Ascomycota</taxon>
        <taxon>Saccharomycotina</taxon>
        <taxon>Saccharomycetes</taxon>
        <taxon>Saccharomycetales</taxon>
        <taxon>Saccharomycetaceae</taxon>
        <taxon>Lachancea</taxon>
    </lineage>
</organism>
<dbReference type="PANTHER" id="PTHR12989">
    <property type="entry name" value="ALPHA-1,2-GLUCOSYLTRANSFERASE ALG10"/>
    <property type="match status" value="1"/>
</dbReference>
<keyword evidence="7" id="KW-0808">Transferase</keyword>
<feature type="transmembrane region" description="Helical" evidence="14">
    <location>
        <begin position="138"/>
        <end position="156"/>
    </location>
</feature>
<evidence type="ECO:0000256" key="5">
    <source>
        <dbReference type="ARBA" id="ARBA00018512"/>
    </source>
</evidence>
<feature type="transmembrane region" description="Helical" evidence="14">
    <location>
        <begin position="161"/>
        <end position="179"/>
    </location>
</feature>
<dbReference type="GO" id="GO:0005789">
    <property type="term" value="C:endoplasmic reticulum membrane"/>
    <property type="evidence" value="ECO:0007669"/>
    <property type="project" value="UniProtKB-SubCell"/>
</dbReference>
<comment type="catalytic activity">
    <reaction evidence="13">
        <text>an alpha-D-Glc-(1-&gt;3)-alpha-D-Glc-(1-&gt;3)-alpha-D-Man-(1-&gt;2)-alpha-D-Man-(1-&gt;2)-alpha-D-Man-(1-&gt;3)-[alpha-D-Man-(1-&gt;2)-alpha-D-Man-(1-&gt;3)-[alpha-D-Man-(1-&gt;2)-alpha-D-Man-(1-&gt;6)]-alpha-D-Man-(1-&gt;6)]-beta-D-Man-(1-&gt;4)-beta-D-GlcNAc-(1-&gt;4)-alpha-D-GlcNAc-diphospho-di-trans,poly-cis-dolichol + a di-trans,poly-cis-dolichyl beta-D-glucosyl phosphate = a alpha-D-Glc-(1-&gt;2)-alpha-D-Glc-(1-&gt;3)-alpha-D-Glc-(1-&gt;3)-alpha-D-Man-(1-&gt;2)-alpha-D-Man-(1-&gt;2)-alpha-D-Man-(1-&gt;3)-[alpha-D-Man-(1-&gt;2)-alpha-D-Man-(1-&gt;3)-[alpha-D-Man-(1-&gt;2)-alpha-D-Man-(1-&gt;6)]-alpha-D-Man-(1-&gt;6)]-beta-D-Man-(1-&gt;4)-beta-D-GlcNAc-(1-&gt;4)-alpha-D-GlcNAc-diphospho-di-trans,poly-cis-dolichol + a di-trans,poly-cis-dolichyl phosphate + H(+)</text>
        <dbReference type="Rhea" id="RHEA:29543"/>
        <dbReference type="Rhea" id="RHEA-COMP:19498"/>
        <dbReference type="Rhea" id="RHEA-COMP:19502"/>
        <dbReference type="Rhea" id="RHEA-COMP:19512"/>
        <dbReference type="Rhea" id="RHEA-COMP:19522"/>
        <dbReference type="ChEBI" id="CHEBI:15378"/>
        <dbReference type="ChEBI" id="CHEBI:57525"/>
        <dbReference type="ChEBI" id="CHEBI:57683"/>
        <dbReference type="ChEBI" id="CHEBI:132522"/>
        <dbReference type="ChEBI" id="CHEBI:132523"/>
        <dbReference type="EC" id="2.4.1.256"/>
    </reaction>
    <physiologicalReaction direction="left-to-right" evidence="13">
        <dbReference type="Rhea" id="RHEA:29544"/>
    </physiologicalReaction>
</comment>
<dbReference type="InterPro" id="IPR016900">
    <property type="entry name" value="Alg10"/>
</dbReference>
<dbReference type="Pfam" id="PF04922">
    <property type="entry name" value="DIE2_ALG10"/>
    <property type="match status" value="1"/>
</dbReference>
<dbReference type="PANTHER" id="PTHR12989:SF10">
    <property type="entry name" value="DOL-P-GLC:GLC(2)MAN(9)GLCNAC(2)-PP-DOL ALPHA-1,2-GLUCOSYLTRANSFERASE-RELATED"/>
    <property type="match status" value="1"/>
</dbReference>
<feature type="transmembrane region" description="Helical" evidence="14">
    <location>
        <begin position="283"/>
        <end position="300"/>
    </location>
</feature>
<sequence length="503" mass="59621">MDSEEKKELSIEEKLEREILHEVEVGFLANIVSWPLLVIGFLLCFWKVTTSVVPQQFIDEIFHVPQTIRYIKGEWGEWDPKITTPPGLYVLGWVNYHICRSFSSWTTLTILRLTNFIGGVVIFPIVVLRPLFLFNAIGFWPVSLMCFPLLVTYFYLYYTDVWSSIFIIESLTLAITLPFGEKVSIWLSALCGLISCLFRQTNIVWTLFVMVVVIERRALIQRDFNTVHLNNYLKFIIHTLENFNQLVLPYCLNFMLFITFVLYNRSLTLGDKDNHTAGVHLAQFFYCVTFIMFLSLPIWVSKISLHYYYKRTGGKKFKTLAELVGLMMVIRYFTVVHPFLLADNRHYTFYLFKKIMMRNFWFKYILMPWVYHFATFHYIEIMRTKIMQFHPVLPIEIKNPTELPVQLTHISWTALIICTLLTVVPSPLFEPRYYILPFMFWRVFLTPVPENILDESDPGELKFCRRLGLELVWFLCINALTMLIFCFRSFAWDGEAYLQRIIW</sequence>
<evidence type="ECO:0000256" key="10">
    <source>
        <dbReference type="ARBA" id="ARBA00022989"/>
    </source>
</evidence>
<dbReference type="EC" id="2.4.1.256" evidence="4 14"/>
<evidence type="ECO:0000256" key="14">
    <source>
        <dbReference type="PIRNR" id="PIRNR028810"/>
    </source>
</evidence>
<keyword evidence="10 14" id="KW-1133">Transmembrane helix</keyword>
<feature type="transmembrane region" description="Helical" evidence="14">
    <location>
        <begin position="471"/>
        <end position="491"/>
    </location>
</feature>
<protein>
    <recommendedName>
        <fullName evidence="5 14">Dol-P-Glc:Glc(2)Man(9)GlcNAc(2)-PP-Dol alpha-1,2-glucosyltransferase</fullName>
        <ecNumber evidence="4 14">2.4.1.256</ecNumber>
    </recommendedName>
</protein>
<feature type="transmembrane region" description="Helical" evidence="14">
    <location>
        <begin position="185"/>
        <end position="214"/>
    </location>
</feature>
<comment type="pathway">
    <text evidence="2">Protein modification; protein glycosylation.</text>
</comment>
<keyword evidence="16" id="KW-1185">Reference proteome</keyword>